<sequence length="1210" mass="140533">MNKMISVSSGFQYSVNIAYDLYDDNKLKNFIPTRSSLLLLESILLSTDDDSTNRARILVGAYGKGKSHIVLTILSVLMQRDYRLFEKLSEKLTDFSKINQLVHNYYDSNKKIFPIIITGANTSLTQAFILSMQRALSESNLTDIMPETNYQAAVSTIERWSKEFPDTLVEFERLVDTKHQNFIKLLKNYDVDSYRLFEELYPLLTSGSTFNPFLGFDVVELYESVAKGLKEKGYSGVYVVYDEFSKYLEANIKTASVSDTKMLQDFAEKCNRSGSLQMHLMLISHKEIANYIDVLPKQKVDGWRGISERFEHVHLNNNFSQTYEIIRTVIRQDKDLWEVFYRKNEGIFTDLYKTYNQHQIFSDTSKEDIKLTIEGSYPLHPVSTFILPRLSERIAQNERTLFTFLSAKGENTLSSILDERIDNKIEFVTPDQIFDYFEPLFKKEVYSDTLHEQYVLTKKILERIEENDLETRIIKTISLIYILEQFEKLSPTPAEIVKIFSIKYSKDDVSSAIENLINNECVVYLKRNNGFLKLKETSGINIREKINEVVEKEKNSLRIKDVLNDNNFDSYMYPAKYNDEREMTRFFSFEFIDSKEVDETINWEQKMASLNNDNADGFVLAIIPSEDGEIERVKRILTSNSYKSERCIFVSPKVFESIEDIIYEFNAVTILKDQSVDDKVLFDEYEVIYEDLLDVINKYIGKYTRPENNSSLYIYNSKKQDINRKSDLTGLLSNICNSIFSKTPVINNEVINKNEITGVATNSRNKIITALLRNELDTNLGLNGSGQEVSIMRSTLIMTGILTLDTYPVQLNFNTQDEYMQDMLFGILDFVFKAKKNGKVEFREIYDYLTLPEFNIGLRRGLIPIYLSVVFHNYKQEIVIKSNSGQIPLNADTIEQINADPESFSLHYLEWNEDKEQFVARMEQLFAPYVIQSEKLLNSYDYIVSAMKRWYLSLPKFTKDSKKKIDGNKIDKRYLALLNSLRSGLNGQDLLFEHLPKEYGYSEFNVGVIENIEKSKMFFDNLLEETKQLLLNEVQDSFANGVKINKDASISSTVRDWLETLNDNIYNHVFNNGTEKCLMLFKNITADSDAFIVRLAKLATDLRIEDWNNDTYLKFKNRIVEYKETAEAYTEDANVTLKDDINTIQANQYQLSFYDNDGRVKVKRFDKVERSKRSNLLYNAVEAQLLSMGQSISESEKRQVLMELLSKLLQ</sequence>
<dbReference type="EMBL" id="LVEA01000096">
    <property type="protein sequence ID" value="KYL00765.1"/>
    <property type="molecule type" value="Genomic_DNA"/>
</dbReference>
<gene>
    <name evidence="1" type="ORF">A2J07_07970</name>
</gene>
<evidence type="ECO:0000313" key="2">
    <source>
        <dbReference type="Proteomes" id="UP000075816"/>
    </source>
</evidence>
<comment type="caution">
    <text evidence="1">The sequence shown here is derived from an EMBL/GenBank/DDBJ whole genome shotgun (WGS) entry which is preliminary data.</text>
</comment>
<protein>
    <submittedName>
        <fullName evidence="1">Uncharacterized protein</fullName>
    </submittedName>
</protein>
<name>A0A162IHW4_9FUSO</name>
<dbReference type="RefSeq" id="WP_005959456.1">
    <property type="nucleotide sequence ID" value="NZ_CAXOUM010000027.1"/>
</dbReference>
<organism evidence="1 2">
    <name type="scientific">Fusobacterium necrophorum subsp. funduliforme</name>
    <dbReference type="NCBI Taxonomy" id="143387"/>
    <lineage>
        <taxon>Bacteria</taxon>
        <taxon>Fusobacteriati</taxon>
        <taxon>Fusobacteriota</taxon>
        <taxon>Fusobacteriia</taxon>
        <taxon>Fusobacteriales</taxon>
        <taxon>Fusobacteriaceae</taxon>
        <taxon>Fusobacterium</taxon>
    </lineage>
</organism>
<proteinExistence type="predicted"/>
<dbReference type="eggNOG" id="COG1119">
    <property type="taxonomic scope" value="Bacteria"/>
</dbReference>
<dbReference type="Proteomes" id="UP000075816">
    <property type="component" value="Unassembled WGS sequence"/>
</dbReference>
<reference evidence="1 2" key="1">
    <citation type="submission" date="2016-03" db="EMBL/GenBank/DDBJ databases">
        <title>Comparative genomics of human isolates of Fusobacterium necrophorum.</title>
        <authorList>
            <person name="Jensen A."/>
            <person name="Bank S."/>
            <person name="Andersen P.S."/>
            <person name="Kristensen L.H."/>
            <person name="Prag J."/>
        </authorList>
    </citation>
    <scope>NUCLEOTIDE SEQUENCE [LARGE SCALE GENOMIC DNA]</scope>
    <source>
        <strain evidence="1 2">LS_1264</strain>
    </source>
</reference>
<dbReference type="AlphaFoldDB" id="A0A162IHW4"/>
<dbReference type="KEGG" id="fnf:BSQ88_06395"/>
<evidence type="ECO:0000313" key="1">
    <source>
        <dbReference type="EMBL" id="KYL00765.1"/>
    </source>
</evidence>
<accession>A0A162IHW4</accession>